<evidence type="ECO:0000259" key="7">
    <source>
        <dbReference type="PROSITE" id="PS50928"/>
    </source>
</evidence>
<evidence type="ECO:0000256" key="1">
    <source>
        <dbReference type="ARBA" id="ARBA00004141"/>
    </source>
</evidence>
<reference evidence="8" key="3">
    <citation type="submission" date="2023-05" db="EMBL/GenBank/DDBJ databases">
        <authorList>
            <person name="Smith C.H."/>
        </authorList>
    </citation>
    <scope>NUCLEOTIDE SEQUENCE</scope>
    <source>
        <strain evidence="8">CHS0354</strain>
        <tissue evidence="8">Mantle</tissue>
    </source>
</reference>
<keyword evidence="9" id="KW-1185">Reference proteome</keyword>
<reference evidence="8" key="1">
    <citation type="journal article" date="2021" name="Genome Biol. Evol.">
        <title>A High-Quality Reference Genome for a Parasitic Bivalve with Doubly Uniparental Inheritance (Bivalvia: Unionida).</title>
        <authorList>
            <person name="Smith C.H."/>
        </authorList>
    </citation>
    <scope>NUCLEOTIDE SEQUENCE</scope>
    <source>
        <strain evidence="8">CHS0354</strain>
    </source>
</reference>
<keyword evidence="4 6" id="KW-0472">Membrane</keyword>
<feature type="coiled-coil region" evidence="5">
    <location>
        <begin position="117"/>
        <end position="144"/>
    </location>
</feature>
<gene>
    <name evidence="8" type="ORF">CHS0354_032633</name>
</gene>
<dbReference type="Gene3D" id="2.120.10.30">
    <property type="entry name" value="TolB, C-terminal domain"/>
    <property type="match status" value="1"/>
</dbReference>
<dbReference type="SUPFAM" id="SSF63829">
    <property type="entry name" value="Calcium-dependent phosphotriesterase"/>
    <property type="match status" value="1"/>
</dbReference>
<feature type="transmembrane region" description="Helical" evidence="6">
    <location>
        <begin position="585"/>
        <end position="616"/>
    </location>
</feature>
<feature type="transmembrane region" description="Helical" evidence="6">
    <location>
        <begin position="650"/>
        <end position="681"/>
    </location>
</feature>
<reference evidence="8" key="2">
    <citation type="journal article" date="2021" name="Genome Biol. Evol.">
        <title>Developing a high-quality reference genome for a parasitic bivalve with doubly uniparental inheritance (Bivalvia: Unionida).</title>
        <authorList>
            <person name="Smith C.H."/>
        </authorList>
    </citation>
    <scope>NUCLEOTIDE SEQUENCE</scope>
    <source>
        <strain evidence="8">CHS0354</strain>
        <tissue evidence="8">Mantle</tissue>
    </source>
</reference>
<evidence type="ECO:0000256" key="6">
    <source>
        <dbReference type="SAM" id="Phobius"/>
    </source>
</evidence>
<comment type="caution">
    <text evidence="8">The sequence shown here is derived from an EMBL/GenBank/DDBJ whole genome shotgun (WGS) entry which is preliminary data.</text>
</comment>
<sequence length="760" mass="85065">MCKTCSAVHRNQKCSRNHVIICVDEILSNPQHAMKIAKGFSCPEHEGEAIDFYCQEHKAASCSKCCIVSQRNCASVSDLKKELPNLLHEMNPDSVIEDMKKLETHLKNITEVNESNISLIESQENDLTSKIRDLRKKINDVLDKLKTKVKMEGHRICKEEEDDITTNFIPGTDPTKVCKDRDYYSPIESESPGRVHTVSRPRKFGKYNKQKRTPMDACSRYQDFAQKRPGSDGIIEIKDKDESIPNYTGIVHLYSGHVMLTDYNNDKVCLLNSTDNSMTTYQMPCGPCEICVVNDTDVVAVTLPFLNTVQFLSVTNGKITPTKKITTRYRYDGIAAAGKGKIIVSGGNAEEGKCYWSLISSEGKGKFFHQVDCQCDPSYTYVALNSSFTRVYITFDMANNLYCFDISVSQKFVYNHASLDCPCGVATDRYDNVYVVGCGSSNFHQLTPDGAILQIISDAVPDSHMAISIRRDNDEILVTNYSDQIKLYQYRLRIISIIILTVMVLNIIAFIILTVMVLSIIAFIILTVMVLSIIAFIILTVMVLGIIAFIILTVMVLNIIAFIILTVMVLSIIAFIILTVMVLSIIAFIILTVIVLNIIAFIILTVMVFSIIAFIILTVMVFSIIAFIILTVMVLSIIAFIILTVMVLNIIAFIILTVMVLSIIAFIILTVMVFSIIAFIILTVMVFSIIAFIILTVMVLSIIAFIILSDGVEYYCIHHSNSDGVEYNCIHHSDSDGVEYNCIHHSDSNGVEYNCIHHSE</sequence>
<feature type="domain" description="ABC transmembrane type-1" evidence="7">
    <location>
        <begin position="527"/>
        <end position="708"/>
    </location>
</feature>
<feature type="transmembrane region" description="Helical" evidence="6">
    <location>
        <begin position="687"/>
        <end position="708"/>
    </location>
</feature>
<feature type="transmembrane region" description="Helical" evidence="6">
    <location>
        <begin position="494"/>
        <end position="513"/>
    </location>
</feature>
<evidence type="ECO:0000256" key="3">
    <source>
        <dbReference type="ARBA" id="ARBA00022989"/>
    </source>
</evidence>
<organism evidence="8 9">
    <name type="scientific">Potamilus streckersoni</name>
    <dbReference type="NCBI Taxonomy" id="2493646"/>
    <lineage>
        <taxon>Eukaryota</taxon>
        <taxon>Metazoa</taxon>
        <taxon>Spiralia</taxon>
        <taxon>Lophotrochozoa</taxon>
        <taxon>Mollusca</taxon>
        <taxon>Bivalvia</taxon>
        <taxon>Autobranchia</taxon>
        <taxon>Heteroconchia</taxon>
        <taxon>Palaeoheterodonta</taxon>
        <taxon>Unionida</taxon>
        <taxon>Unionoidea</taxon>
        <taxon>Unionidae</taxon>
        <taxon>Ambleminae</taxon>
        <taxon>Lampsilini</taxon>
        <taxon>Potamilus</taxon>
    </lineage>
</organism>
<dbReference type="InterPro" id="IPR011042">
    <property type="entry name" value="6-blade_b-propeller_TolB-like"/>
</dbReference>
<name>A0AAE0SF62_9BIVA</name>
<dbReference type="Proteomes" id="UP001195483">
    <property type="component" value="Unassembled WGS sequence"/>
</dbReference>
<accession>A0AAE0SF62</accession>
<keyword evidence="3 6" id="KW-1133">Transmembrane helix</keyword>
<comment type="subcellular location">
    <subcellularLocation>
        <location evidence="1">Membrane</location>
        <topology evidence="1">Multi-pass membrane protein</topology>
    </subcellularLocation>
</comment>
<protein>
    <recommendedName>
        <fullName evidence="7">ABC transmembrane type-1 domain-containing protein</fullName>
    </recommendedName>
</protein>
<dbReference type="AlphaFoldDB" id="A0AAE0SF62"/>
<dbReference type="EMBL" id="JAEAOA010001920">
    <property type="protein sequence ID" value="KAK3590915.1"/>
    <property type="molecule type" value="Genomic_DNA"/>
</dbReference>
<feature type="transmembrane region" description="Helical" evidence="6">
    <location>
        <begin position="520"/>
        <end position="553"/>
    </location>
</feature>
<evidence type="ECO:0000256" key="5">
    <source>
        <dbReference type="SAM" id="Coils"/>
    </source>
</evidence>
<dbReference type="SUPFAM" id="SSF57845">
    <property type="entry name" value="B-box zinc-binding domain"/>
    <property type="match status" value="1"/>
</dbReference>
<evidence type="ECO:0000313" key="8">
    <source>
        <dbReference type="EMBL" id="KAK3590915.1"/>
    </source>
</evidence>
<proteinExistence type="predicted"/>
<keyword evidence="2 6" id="KW-0812">Transmembrane</keyword>
<evidence type="ECO:0000256" key="2">
    <source>
        <dbReference type="ARBA" id="ARBA00022692"/>
    </source>
</evidence>
<keyword evidence="5" id="KW-0175">Coiled coil</keyword>
<dbReference type="GO" id="GO:0055085">
    <property type="term" value="P:transmembrane transport"/>
    <property type="evidence" value="ECO:0007669"/>
    <property type="project" value="InterPro"/>
</dbReference>
<evidence type="ECO:0000313" key="9">
    <source>
        <dbReference type="Proteomes" id="UP001195483"/>
    </source>
</evidence>
<dbReference type="GO" id="GO:0016020">
    <property type="term" value="C:membrane"/>
    <property type="evidence" value="ECO:0007669"/>
    <property type="project" value="UniProtKB-SubCell"/>
</dbReference>
<evidence type="ECO:0000256" key="4">
    <source>
        <dbReference type="ARBA" id="ARBA00023136"/>
    </source>
</evidence>
<dbReference type="InterPro" id="IPR000515">
    <property type="entry name" value="MetI-like"/>
</dbReference>
<feature type="transmembrane region" description="Helical" evidence="6">
    <location>
        <begin position="559"/>
        <end position="578"/>
    </location>
</feature>
<dbReference type="PROSITE" id="PS50928">
    <property type="entry name" value="ABC_TM1"/>
    <property type="match status" value="1"/>
</dbReference>